<dbReference type="InterPro" id="IPR002347">
    <property type="entry name" value="SDR_fam"/>
</dbReference>
<evidence type="ECO:0000313" key="4">
    <source>
        <dbReference type="Proteomes" id="UP001519273"/>
    </source>
</evidence>
<proteinExistence type="inferred from homology"/>
<organism evidence="3 4">
    <name type="scientific">Paenibacillus sediminis</name>
    <dbReference type="NCBI Taxonomy" id="664909"/>
    <lineage>
        <taxon>Bacteria</taxon>
        <taxon>Bacillati</taxon>
        <taxon>Bacillota</taxon>
        <taxon>Bacilli</taxon>
        <taxon>Bacillales</taxon>
        <taxon>Paenibacillaceae</taxon>
        <taxon>Paenibacillus</taxon>
    </lineage>
</organism>
<dbReference type="EMBL" id="JAGGKP010000001">
    <property type="protein sequence ID" value="MBP1935984.1"/>
    <property type="molecule type" value="Genomic_DNA"/>
</dbReference>
<dbReference type="PANTHER" id="PTHR24321">
    <property type="entry name" value="DEHYDROGENASES, SHORT CHAIN"/>
    <property type="match status" value="1"/>
</dbReference>
<evidence type="ECO:0000256" key="1">
    <source>
        <dbReference type="ARBA" id="ARBA00006484"/>
    </source>
</evidence>
<dbReference type="InterPro" id="IPR036291">
    <property type="entry name" value="NAD(P)-bd_dom_sf"/>
</dbReference>
<dbReference type="InterPro" id="IPR020904">
    <property type="entry name" value="Sc_DH/Rdtase_CS"/>
</dbReference>
<dbReference type="PANTHER" id="PTHR24321:SF8">
    <property type="entry name" value="ESTRADIOL 17-BETA-DEHYDROGENASE 8-RELATED"/>
    <property type="match status" value="1"/>
</dbReference>
<dbReference type="PRINTS" id="PR00080">
    <property type="entry name" value="SDRFAMILY"/>
</dbReference>
<accession>A0ABS4H0D4</accession>
<protein>
    <submittedName>
        <fullName evidence="3">NAD(P)-dependent dehydrogenase (Short-subunit alcohol dehydrogenase family)</fullName>
    </submittedName>
</protein>
<gene>
    <name evidence="3" type="ORF">J2Z20_000845</name>
</gene>
<dbReference type="PROSITE" id="PS00061">
    <property type="entry name" value="ADH_SHORT"/>
    <property type="match status" value="1"/>
</dbReference>
<keyword evidence="4" id="KW-1185">Reference proteome</keyword>
<dbReference type="CDD" id="cd05233">
    <property type="entry name" value="SDR_c"/>
    <property type="match status" value="1"/>
</dbReference>
<dbReference type="PRINTS" id="PR00081">
    <property type="entry name" value="GDHRDH"/>
</dbReference>
<dbReference type="NCBIfam" id="NF005559">
    <property type="entry name" value="PRK07231.1"/>
    <property type="match status" value="1"/>
</dbReference>
<dbReference type="Gene3D" id="3.40.50.720">
    <property type="entry name" value="NAD(P)-binding Rossmann-like Domain"/>
    <property type="match status" value="1"/>
</dbReference>
<evidence type="ECO:0000256" key="2">
    <source>
        <dbReference type="ARBA" id="ARBA00023002"/>
    </source>
</evidence>
<dbReference type="SUPFAM" id="SSF51735">
    <property type="entry name" value="NAD(P)-binding Rossmann-fold domains"/>
    <property type="match status" value="1"/>
</dbReference>
<evidence type="ECO:0000313" key="3">
    <source>
        <dbReference type="EMBL" id="MBP1935984.1"/>
    </source>
</evidence>
<comment type="caution">
    <text evidence="3">The sequence shown here is derived from an EMBL/GenBank/DDBJ whole genome shotgun (WGS) entry which is preliminary data.</text>
</comment>
<dbReference type="Pfam" id="PF13561">
    <property type="entry name" value="adh_short_C2"/>
    <property type="match status" value="1"/>
</dbReference>
<name>A0ABS4H0D4_9BACL</name>
<dbReference type="RefSeq" id="WP_209845717.1">
    <property type="nucleotide sequence ID" value="NZ_CBCRVE010000001.1"/>
</dbReference>
<dbReference type="Proteomes" id="UP001519273">
    <property type="component" value="Unassembled WGS sequence"/>
</dbReference>
<sequence>MAFESKVVIVTGAAQGIGQGVAKAYASKGANVILADIQEEMAQSVVKQITSEGGQAMFIPCDVRSEEQIQRLMNRTVEQFGTIDILINNAGISPFKSLFDLKLEEWDHVLNTNVRSTFLCTREAALHMRSNKNGGSVVNMSSTRALMSEPNAEAYAASKGAIVALTHAMAISLGEYGIRVNCISPGWIETGDYGALREEDHKQHPAGRVGEPMDVARACLYLTDPSNTFVTGINLVVDGGMTRKMIYEE</sequence>
<reference evidence="3 4" key="1">
    <citation type="submission" date="2021-03" db="EMBL/GenBank/DDBJ databases">
        <title>Genomic Encyclopedia of Type Strains, Phase IV (KMG-IV): sequencing the most valuable type-strain genomes for metagenomic binning, comparative biology and taxonomic classification.</title>
        <authorList>
            <person name="Goeker M."/>
        </authorList>
    </citation>
    <scope>NUCLEOTIDE SEQUENCE [LARGE SCALE GENOMIC DNA]</scope>
    <source>
        <strain evidence="3 4">DSM 23491</strain>
    </source>
</reference>
<keyword evidence="2" id="KW-0560">Oxidoreductase</keyword>
<comment type="similarity">
    <text evidence="1">Belongs to the short-chain dehydrogenases/reductases (SDR) family.</text>
</comment>